<comment type="caution">
    <text evidence="2">The sequence shown here is derived from an EMBL/GenBank/DDBJ whole genome shotgun (WGS) entry which is preliminary data.</text>
</comment>
<evidence type="ECO:0000313" key="2">
    <source>
        <dbReference type="EMBL" id="KAF6161372.1"/>
    </source>
</evidence>
<dbReference type="InterPro" id="IPR012971">
    <property type="entry name" value="NOG2_N_dom"/>
</dbReference>
<sequence length="82" mass="9463">MSLILSVFFPLGNTRVVDQNALTMFRKKLQKIQSNTNIVILRERKLPMSLLNDYQNQARVHLLDTEPFEDAFGPKGVGYIRL</sequence>
<reference evidence="2 3" key="1">
    <citation type="journal article" date="2020" name="IScience">
        <title>Genome Sequencing of the Endangered Kingdonia uniflora (Circaeasteraceae, Ranunculales) Reveals Potential Mechanisms of Evolutionary Specialization.</title>
        <authorList>
            <person name="Sun Y."/>
            <person name="Deng T."/>
            <person name="Zhang A."/>
            <person name="Moore M.J."/>
            <person name="Landis J.B."/>
            <person name="Lin N."/>
            <person name="Zhang H."/>
            <person name="Zhang X."/>
            <person name="Huang J."/>
            <person name="Zhang X."/>
            <person name="Sun H."/>
            <person name="Wang H."/>
        </authorList>
    </citation>
    <scope>NUCLEOTIDE SEQUENCE [LARGE SCALE GENOMIC DNA]</scope>
    <source>
        <strain evidence="2">TB1705</strain>
        <tissue evidence="2">Leaf</tissue>
    </source>
</reference>
<keyword evidence="3" id="KW-1185">Reference proteome</keyword>
<dbReference type="AlphaFoldDB" id="A0A7J7N2W3"/>
<dbReference type="Proteomes" id="UP000541444">
    <property type="component" value="Unassembled WGS sequence"/>
</dbReference>
<gene>
    <name evidence="2" type="ORF">GIB67_009251</name>
</gene>
<name>A0A7J7N2W3_9MAGN</name>
<feature type="domain" description="Nucleolar GTP-binding protein 2 N-terminal" evidence="1">
    <location>
        <begin position="12"/>
        <end position="75"/>
    </location>
</feature>
<dbReference type="EMBL" id="JACGCM010001129">
    <property type="protein sequence ID" value="KAF6161372.1"/>
    <property type="molecule type" value="Genomic_DNA"/>
</dbReference>
<evidence type="ECO:0000313" key="3">
    <source>
        <dbReference type="Proteomes" id="UP000541444"/>
    </source>
</evidence>
<dbReference type="OrthoDB" id="444945at2759"/>
<organism evidence="2 3">
    <name type="scientific">Kingdonia uniflora</name>
    <dbReference type="NCBI Taxonomy" id="39325"/>
    <lineage>
        <taxon>Eukaryota</taxon>
        <taxon>Viridiplantae</taxon>
        <taxon>Streptophyta</taxon>
        <taxon>Embryophyta</taxon>
        <taxon>Tracheophyta</taxon>
        <taxon>Spermatophyta</taxon>
        <taxon>Magnoliopsida</taxon>
        <taxon>Ranunculales</taxon>
        <taxon>Circaeasteraceae</taxon>
        <taxon>Kingdonia</taxon>
    </lineage>
</organism>
<dbReference type="Pfam" id="PF08153">
    <property type="entry name" value="NGP1NT"/>
    <property type="match status" value="1"/>
</dbReference>
<proteinExistence type="predicted"/>
<evidence type="ECO:0000259" key="1">
    <source>
        <dbReference type="Pfam" id="PF08153"/>
    </source>
</evidence>
<protein>
    <recommendedName>
        <fullName evidence="1">Nucleolar GTP-binding protein 2 N-terminal domain-containing protein</fullName>
    </recommendedName>
</protein>
<accession>A0A7J7N2W3</accession>